<comment type="caution">
    <text evidence="2">The sequence shown here is derived from an EMBL/GenBank/DDBJ whole genome shotgun (WGS) entry which is preliminary data.</text>
</comment>
<reference evidence="2 3" key="1">
    <citation type="submission" date="2018-11" db="EMBL/GenBank/DDBJ databases">
        <title>Genome sequencing of Paenibacillus sp. KCOM 3021 (= ChDC PVNT-B20).</title>
        <authorList>
            <person name="Kook J.-K."/>
            <person name="Park S.-N."/>
            <person name="Lim Y.K."/>
        </authorList>
    </citation>
    <scope>NUCLEOTIDE SEQUENCE [LARGE SCALE GENOMIC DNA]</scope>
    <source>
        <strain evidence="2 3">KCOM 3021</strain>
    </source>
</reference>
<organism evidence="2 3">
    <name type="scientific">Paenibacillus oralis</name>
    <dbReference type="NCBI Taxonomy" id="2490856"/>
    <lineage>
        <taxon>Bacteria</taxon>
        <taxon>Bacillati</taxon>
        <taxon>Bacillota</taxon>
        <taxon>Bacilli</taxon>
        <taxon>Bacillales</taxon>
        <taxon>Paenibacillaceae</taxon>
        <taxon>Paenibacillus</taxon>
    </lineage>
</organism>
<keyword evidence="1" id="KW-0472">Membrane</keyword>
<keyword evidence="1" id="KW-1133">Transmembrane helix</keyword>
<dbReference type="RefSeq" id="WP_128630583.1">
    <property type="nucleotide sequence ID" value="NZ_RRCN01000001.1"/>
</dbReference>
<dbReference type="Proteomes" id="UP000267017">
    <property type="component" value="Unassembled WGS sequence"/>
</dbReference>
<evidence type="ECO:0000256" key="1">
    <source>
        <dbReference type="SAM" id="Phobius"/>
    </source>
</evidence>
<keyword evidence="1" id="KW-0812">Transmembrane</keyword>
<feature type="transmembrane region" description="Helical" evidence="1">
    <location>
        <begin position="95"/>
        <end position="112"/>
    </location>
</feature>
<sequence length="113" mass="12291">MQQIYPITQDGCRPYIGKQVCAVLRDGNCFVGTISSVGPDGIQFDGPLPGGASVLSNRSKKAKKQFRHIKAKAKTKAFGPFGFGPFGRFGGFGGFWFPWAAISLLFLLPFLFI</sequence>
<evidence type="ECO:0000313" key="3">
    <source>
        <dbReference type="Proteomes" id="UP000267017"/>
    </source>
</evidence>
<gene>
    <name evidence="2" type="ORF">EHV15_06880</name>
</gene>
<dbReference type="OrthoDB" id="2639081at2"/>
<dbReference type="AlphaFoldDB" id="A0A3P3TX41"/>
<proteinExistence type="predicted"/>
<dbReference type="EMBL" id="RRCN01000001">
    <property type="protein sequence ID" value="RRJ62697.1"/>
    <property type="molecule type" value="Genomic_DNA"/>
</dbReference>
<accession>A0A3P3TX41</accession>
<name>A0A3P3TX41_9BACL</name>
<evidence type="ECO:0000313" key="2">
    <source>
        <dbReference type="EMBL" id="RRJ62697.1"/>
    </source>
</evidence>
<protein>
    <submittedName>
        <fullName evidence="2">Uncharacterized protein</fullName>
    </submittedName>
</protein>
<keyword evidence="3" id="KW-1185">Reference proteome</keyword>